<evidence type="ECO:0000313" key="4">
    <source>
        <dbReference type="Proteomes" id="UP000423156"/>
    </source>
</evidence>
<evidence type="ECO:0000313" key="3">
    <source>
        <dbReference type="Proteomes" id="UP000421408"/>
    </source>
</evidence>
<evidence type="ECO:0000313" key="1">
    <source>
        <dbReference type="EMBL" id="MQN77513.1"/>
    </source>
</evidence>
<dbReference type="AlphaFoldDB" id="A0AA90VD21"/>
<dbReference type="EMBL" id="VZBZ01000087">
    <property type="protein sequence ID" value="MQN77513.1"/>
    <property type="molecule type" value="Genomic_DNA"/>
</dbReference>
<gene>
    <name evidence="1" type="ORF">F7D71_06480</name>
    <name evidence="2" type="ORF">F7D74_12810</name>
</gene>
<comment type="caution">
    <text evidence="1">The sequence shown here is derived from an EMBL/GenBank/DDBJ whole genome shotgun (WGS) entry which is preliminary data.</text>
</comment>
<proteinExistence type="predicted"/>
<protein>
    <submittedName>
        <fullName evidence="1">Uncharacterized protein</fullName>
    </submittedName>
</protein>
<dbReference type="Proteomes" id="UP000423156">
    <property type="component" value="Unassembled WGS sequence"/>
</dbReference>
<accession>A0AA90VD21</accession>
<organism evidence="1 4">
    <name type="scientific">Segatella copri</name>
    <dbReference type="NCBI Taxonomy" id="165179"/>
    <lineage>
        <taxon>Bacteria</taxon>
        <taxon>Pseudomonadati</taxon>
        <taxon>Bacteroidota</taxon>
        <taxon>Bacteroidia</taxon>
        <taxon>Bacteroidales</taxon>
        <taxon>Prevotellaceae</taxon>
        <taxon>Segatella</taxon>
    </lineage>
</organism>
<dbReference type="RefSeq" id="WP_153092669.1">
    <property type="nucleotide sequence ID" value="NZ_VZBX01000118.1"/>
</dbReference>
<sequence length="189" mass="22165">MANWASTSYRIEGKQEDLKTLNELINEFMDGKRPVMEDNASKDWEGNVALELGENTKGYYLRGFIQTSELEDDVLSIEAEEAWGATDFRHILEKHFEGMKVYFIVEEEGGEVYATNDKEGRFFDYRFLVDSCVDGADEWEYFDTKEQALSYVARRMGVETVTLEEIDKWNDDHYEGDDYIYFHEYELVA</sequence>
<dbReference type="EMBL" id="VZCC01000099">
    <property type="protein sequence ID" value="MQN84834.1"/>
    <property type="molecule type" value="Genomic_DNA"/>
</dbReference>
<name>A0AA90VD21_9BACT</name>
<evidence type="ECO:0000313" key="2">
    <source>
        <dbReference type="EMBL" id="MQN84834.1"/>
    </source>
</evidence>
<dbReference type="Proteomes" id="UP000421408">
    <property type="component" value="Unassembled WGS sequence"/>
</dbReference>
<reference evidence="1" key="2">
    <citation type="submission" date="2022-12" db="EMBL/GenBank/DDBJ databases">
        <title>Distinct polysaccharide growth profiles of human intestinal Prevotella copri isolates.</title>
        <authorList>
            <person name="Fehlner-Peach H."/>
            <person name="Magnabosco C."/>
            <person name="Raghavan V."/>
            <person name="Scher J.U."/>
            <person name="Tett A."/>
            <person name="Cox L.M."/>
            <person name="Gottsegen C."/>
            <person name="Watters A."/>
            <person name="Wiltshire- Gordon J.D."/>
            <person name="Segata N."/>
            <person name="Bonneau R."/>
            <person name="Littman D.R."/>
        </authorList>
    </citation>
    <scope>NUCLEOTIDE SEQUENCE</scope>
    <source>
        <strain evidence="1">BU41712</strain>
    </source>
</reference>
<reference evidence="3 4" key="1">
    <citation type="submission" date="2019-09" db="EMBL/GenBank/DDBJ databases">
        <title>Distinct polysaccharide growth profiles of human intestinal Prevotella copri isolates.</title>
        <authorList>
            <person name="Fehlner-Peach H."/>
            <person name="Magnabosco C."/>
            <person name="Raghavan V."/>
            <person name="Scher J.U."/>
            <person name="Tett A."/>
            <person name="Cox L.M."/>
            <person name="Gottsegen C."/>
            <person name="Watters A."/>
            <person name="Wiltshire- Gordon J.D."/>
            <person name="Segata N."/>
            <person name="Bonneau R."/>
            <person name="Littman D.R."/>
        </authorList>
    </citation>
    <scope>NUCLEOTIDE SEQUENCE [LARGE SCALE GENOMIC DNA]</scope>
    <source>
        <strain evidence="4">BU41712</strain>
        <strain evidence="3">iAA108</strain>
        <strain evidence="2">IAA108</strain>
    </source>
</reference>